<dbReference type="InterPro" id="IPR017517">
    <property type="entry name" value="Maleyloyr_isom"/>
</dbReference>
<reference evidence="3" key="1">
    <citation type="submission" date="2020-09" db="EMBL/GenBank/DDBJ databases">
        <title>Nocardioides sp. strain MJB4 16S ribosomal RNA gene Genome sequencing and assembly.</title>
        <authorList>
            <person name="Kim I."/>
        </authorList>
    </citation>
    <scope>NUCLEOTIDE SEQUENCE</scope>
    <source>
        <strain evidence="3">MJB4</strain>
    </source>
</reference>
<evidence type="ECO:0000313" key="4">
    <source>
        <dbReference type="Proteomes" id="UP000616839"/>
    </source>
</evidence>
<evidence type="ECO:0000259" key="1">
    <source>
        <dbReference type="Pfam" id="PF07398"/>
    </source>
</evidence>
<name>A0A927K3I0_9ACTN</name>
<dbReference type="RefSeq" id="WP_192142007.1">
    <property type="nucleotide sequence ID" value="NZ_JACYXZ010000002.1"/>
</dbReference>
<dbReference type="EMBL" id="JACYXZ010000002">
    <property type="protein sequence ID" value="MBD8869362.1"/>
    <property type="molecule type" value="Genomic_DNA"/>
</dbReference>
<dbReference type="InterPro" id="IPR036527">
    <property type="entry name" value="SCP2_sterol-bd_dom_sf"/>
</dbReference>
<dbReference type="AlphaFoldDB" id="A0A927K3I0"/>
<dbReference type="NCBIfam" id="TIGR03083">
    <property type="entry name" value="maleylpyruvate isomerase family mycothiol-dependent enzyme"/>
    <property type="match status" value="1"/>
</dbReference>
<gene>
    <name evidence="3" type="ORF">IE331_06985</name>
</gene>
<dbReference type="Proteomes" id="UP000616839">
    <property type="component" value="Unassembled WGS sequence"/>
</dbReference>
<keyword evidence="3" id="KW-0413">Isomerase</keyword>
<proteinExistence type="predicted"/>
<dbReference type="SUPFAM" id="SSF109854">
    <property type="entry name" value="DinB/YfiT-like putative metalloenzymes"/>
    <property type="match status" value="1"/>
</dbReference>
<dbReference type="GO" id="GO:0046872">
    <property type="term" value="F:metal ion binding"/>
    <property type="evidence" value="ECO:0007669"/>
    <property type="project" value="InterPro"/>
</dbReference>
<keyword evidence="4" id="KW-1185">Reference proteome</keyword>
<comment type="caution">
    <text evidence="3">The sequence shown here is derived from an EMBL/GenBank/DDBJ whole genome shotgun (WGS) entry which is preliminary data.</text>
</comment>
<dbReference type="InterPro" id="IPR034660">
    <property type="entry name" value="DinB/YfiT-like"/>
</dbReference>
<evidence type="ECO:0000313" key="3">
    <source>
        <dbReference type="EMBL" id="MBD8869362.1"/>
    </source>
</evidence>
<feature type="domain" description="Mycothiol-dependent maleylpyruvate isomerase metal-binding" evidence="2">
    <location>
        <begin position="13"/>
        <end position="146"/>
    </location>
</feature>
<dbReference type="SUPFAM" id="SSF55718">
    <property type="entry name" value="SCP-like"/>
    <property type="match status" value="1"/>
</dbReference>
<sequence>MDDPQPDLTEVYDATTRYLRTLDGLTSESLAEPSLLPGWSRAHVVAHLARHALGFTRALDGARRSAPVPVYDSPEAREAGIEETAALPADDLREFSLDACGRWRDAAEHAPDPDAVLELFPGGRRLTAAASVGMRLFEVEIHHADLGCDYGPGDWPDAFLDRAFNTVVDDRQDGPSMMLRTPDGDVLIGSGYGPAVTGSRADLTWWLLGRGEGRGLTTDGELPTLGPWTRRTPAT</sequence>
<feature type="domain" description="MDMPI C-terminal" evidence="1">
    <location>
        <begin position="157"/>
        <end position="226"/>
    </location>
</feature>
<accession>A0A927K3I0</accession>
<dbReference type="Gene3D" id="3.30.1050.20">
    <property type="match status" value="1"/>
</dbReference>
<dbReference type="Pfam" id="PF11716">
    <property type="entry name" value="MDMPI_N"/>
    <property type="match status" value="1"/>
</dbReference>
<evidence type="ECO:0000259" key="2">
    <source>
        <dbReference type="Pfam" id="PF11716"/>
    </source>
</evidence>
<dbReference type="InterPro" id="IPR010872">
    <property type="entry name" value="MDMPI_C-term_domain"/>
</dbReference>
<organism evidence="3 4">
    <name type="scientific">Nocardioides donggukensis</name>
    <dbReference type="NCBI Taxonomy" id="2774019"/>
    <lineage>
        <taxon>Bacteria</taxon>
        <taxon>Bacillati</taxon>
        <taxon>Actinomycetota</taxon>
        <taxon>Actinomycetes</taxon>
        <taxon>Propionibacteriales</taxon>
        <taxon>Nocardioidaceae</taxon>
        <taxon>Nocardioides</taxon>
    </lineage>
</organism>
<dbReference type="Pfam" id="PF07398">
    <property type="entry name" value="MDMPI_C"/>
    <property type="match status" value="1"/>
</dbReference>
<dbReference type="GO" id="GO:0016853">
    <property type="term" value="F:isomerase activity"/>
    <property type="evidence" value="ECO:0007669"/>
    <property type="project" value="UniProtKB-KW"/>
</dbReference>
<dbReference type="InterPro" id="IPR024344">
    <property type="entry name" value="MDMPI_metal-binding"/>
</dbReference>
<dbReference type="Gene3D" id="1.20.120.450">
    <property type="entry name" value="dinb family like domain"/>
    <property type="match status" value="1"/>
</dbReference>
<protein>
    <submittedName>
        <fullName evidence="3">Maleylpyruvate isomerase N-terminal domain-containing protein</fullName>
    </submittedName>
</protein>